<keyword evidence="4 5" id="KW-0067">ATP-binding</keyword>
<feature type="domain" description="Phosphagen kinase C-terminal" evidence="6">
    <location>
        <begin position="9"/>
        <end position="238"/>
    </location>
</feature>
<organism evidence="7 8">
    <name type="scientific">Candidatus Onthenecus intestinigallinarum</name>
    <dbReference type="NCBI Taxonomy" id="2840875"/>
    <lineage>
        <taxon>Bacteria</taxon>
        <taxon>Bacillati</taxon>
        <taxon>Bacillota</taxon>
        <taxon>Clostridia</taxon>
        <taxon>Eubacteriales</taxon>
        <taxon>Candidatus Onthenecus</taxon>
    </lineage>
</organism>
<dbReference type="InterPro" id="IPR022414">
    <property type="entry name" value="ATP-guanido_PTrfase_cat"/>
</dbReference>
<evidence type="ECO:0000256" key="3">
    <source>
        <dbReference type="ARBA" id="ARBA00022777"/>
    </source>
</evidence>
<dbReference type="EMBL" id="DVFJ01000036">
    <property type="protein sequence ID" value="HIQ72600.1"/>
    <property type="molecule type" value="Genomic_DNA"/>
</dbReference>
<dbReference type="GO" id="GO:1990424">
    <property type="term" value="F:protein arginine kinase activity"/>
    <property type="evidence" value="ECO:0007669"/>
    <property type="project" value="UniProtKB-EC"/>
</dbReference>
<dbReference type="GO" id="GO:0046314">
    <property type="term" value="P:phosphocreatine biosynthetic process"/>
    <property type="evidence" value="ECO:0007669"/>
    <property type="project" value="InterPro"/>
</dbReference>
<dbReference type="SUPFAM" id="SSF55931">
    <property type="entry name" value="Glutamine synthetase/guanido kinase"/>
    <property type="match status" value="1"/>
</dbReference>
<feature type="binding site" evidence="5">
    <location>
        <position position="109"/>
    </location>
    <ligand>
        <name>ATP</name>
        <dbReference type="ChEBI" id="CHEBI:30616"/>
    </ligand>
</feature>
<dbReference type="Pfam" id="PF00217">
    <property type="entry name" value="ATP-gua_Ptrans"/>
    <property type="match status" value="1"/>
</dbReference>
<keyword evidence="3 5" id="KW-0418">Kinase</keyword>
<dbReference type="Gene3D" id="3.30.590.10">
    <property type="entry name" value="Glutamine synthetase/guanido kinase, catalytic domain"/>
    <property type="match status" value="1"/>
</dbReference>
<evidence type="ECO:0000256" key="1">
    <source>
        <dbReference type="ARBA" id="ARBA00022679"/>
    </source>
</evidence>
<evidence type="ECO:0000313" key="8">
    <source>
        <dbReference type="Proteomes" id="UP000886887"/>
    </source>
</evidence>
<protein>
    <submittedName>
        <fullName evidence="7">Protein arginine kinase</fullName>
        <ecNumber evidence="7">2.7.14.1</ecNumber>
    </submittedName>
</protein>
<dbReference type="GO" id="GO:0004111">
    <property type="term" value="F:creatine kinase activity"/>
    <property type="evidence" value="ECO:0007669"/>
    <property type="project" value="InterPro"/>
</dbReference>
<dbReference type="PANTHER" id="PTHR11547">
    <property type="entry name" value="ARGININE OR CREATINE KINASE"/>
    <property type="match status" value="1"/>
</dbReference>
<keyword evidence="2 5" id="KW-0547">Nucleotide-binding</keyword>
<dbReference type="InterPro" id="IPR023660">
    <property type="entry name" value="Arg_Kinase"/>
</dbReference>
<feature type="binding site" evidence="5">
    <location>
        <begin position="191"/>
        <end position="196"/>
    </location>
    <ligand>
        <name>ATP</name>
        <dbReference type="ChEBI" id="CHEBI:30616"/>
    </ligand>
</feature>
<dbReference type="InterPro" id="IPR014746">
    <property type="entry name" value="Gln_synth/guanido_kin_cat_dom"/>
</dbReference>
<dbReference type="PANTHER" id="PTHR11547:SF38">
    <property type="entry name" value="ARGININE KINASE 1-RELATED"/>
    <property type="match status" value="1"/>
</dbReference>
<reference evidence="7" key="2">
    <citation type="journal article" date="2021" name="PeerJ">
        <title>Extensive microbial diversity within the chicken gut microbiome revealed by metagenomics and culture.</title>
        <authorList>
            <person name="Gilroy R."/>
            <person name="Ravi A."/>
            <person name="Getino M."/>
            <person name="Pursley I."/>
            <person name="Horton D.L."/>
            <person name="Alikhan N.F."/>
            <person name="Baker D."/>
            <person name="Gharbi K."/>
            <person name="Hall N."/>
            <person name="Watson M."/>
            <person name="Adriaenssens E.M."/>
            <person name="Foster-Nyarko E."/>
            <person name="Jarju S."/>
            <person name="Secka A."/>
            <person name="Antonio M."/>
            <person name="Oren A."/>
            <person name="Chaudhuri R.R."/>
            <person name="La Ragione R."/>
            <person name="Hildebrand F."/>
            <person name="Pallen M.J."/>
        </authorList>
    </citation>
    <scope>NUCLEOTIDE SEQUENCE</scope>
    <source>
        <strain evidence="7">ChiSxjej2B14-6234</strain>
    </source>
</reference>
<evidence type="ECO:0000256" key="5">
    <source>
        <dbReference type="PROSITE-ProRule" id="PRU00843"/>
    </source>
</evidence>
<keyword evidence="1 5" id="KW-0808">Transferase</keyword>
<sequence length="335" mass="37149">MSERLADDVVLSSRVRLARNYKDIPFPSMMNDVWAAETIRRTSDAVAALPDAAGYSFVRLADLSKLQRQEMVERHIISRDLLRSADMAAVLLGREDTVSIMVNEEDHIRLQVLLPGADVERAVQVAREVDDALEARVNYAFDDQLGYLTACPTNTGSGMRASQMLHLPALTLQRQMGAVGQAVDKLGLTIRGLYGEGSEAGGDLYQISNQVTLGRTEEELAQAVRETGSQLADMERRARKALLVKDRTGLEDRLMRSVGVMRYARRLGEKEFMQRWSDVRLAASLGLVRVDMQALDQLLHSAQDGSVACRAGREMSAQERDEVRAQYVRAALGAK</sequence>
<dbReference type="GO" id="GO:0005524">
    <property type="term" value="F:ATP binding"/>
    <property type="evidence" value="ECO:0007669"/>
    <property type="project" value="UniProtKB-UniRule"/>
</dbReference>
<reference evidence="7" key="1">
    <citation type="submission" date="2020-10" db="EMBL/GenBank/DDBJ databases">
        <authorList>
            <person name="Gilroy R."/>
        </authorList>
    </citation>
    <scope>NUCLEOTIDE SEQUENCE</scope>
    <source>
        <strain evidence="7">ChiSxjej2B14-6234</strain>
    </source>
</reference>
<comment type="caution">
    <text evidence="7">The sequence shown here is derived from an EMBL/GenBank/DDBJ whole genome shotgun (WGS) entry which is preliminary data.</text>
</comment>
<feature type="binding site" evidence="5">
    <location>
        <begin position="12"/>
        <end position="16"/>
    </location>
    <ligand>
        <name>ATP</name>
        <dbReference type="ChEBI" id="CHEBI:30616"/>
    </ligand>
</feature>
<accession>A0A9D0ZDH7</accession>
<dbReference type="NCBIfam" id="NF002194">
    <property type="entry name" value="PRK01059.1-4"/>
    <property type="match status" value="1"/>
</dbReference>
<evidence type="ECO:0000259" key="6">
    <source>
        <dbReference type="PROSITE" id="PS51510"/>
    </source>
</evidence>
<dbReference type="Proteomes" id="UP000886887">
    <property type="component" value="Unassembled WGS sequence"/>
</dbReference>
<evidence type="ECO:0000256" key="4">
    <source>
        <dbReference type="ARBA" id="ARBA00022840"/>
    </source>
</evidence>
<gene>
    <name evidence="7" type="ORF">IAB73_10390</name>
</gene>
<dbReference type="AlphaFoldDB" id="A0A9D0ZDH7"/>
<feature type="binding site" evidence="5">
    <location>
        <begin position="160"/>
        <end position="164"/>
    </location>
    <ligand>
        <name>ATP</name>
        <dbReference type="ChEBI" id="CHEBI:30616"/>
    </ligand>
</feature>
<dbReference type="GO" id="GO:0005615">
    <property type="term" value="C:extracellular space"/>
    <property type="evidence" value="ECO:0007669"/>
    <property type="project" value="TreeGrafter"/>
</dbReference>
<dbReference type="PROSITE" id="PS51510">
    <property type="entry name" value="PHOSPHAGEN_KINASE_C"/>
    <property type="match status" value="1"/>
</dbReference>
<feature type="binding site" evidence="5">
    <location>
        <position position="75"/>
    </location>
    <ligand>
        <name>ATP</name>
        <dbReference type="ChEBI" id="CHEBI:30616"/>
    </ligand>
</feature>
<dbReference type="EC" id="2.7.14.1" evidence="7"/>
<evidence type="ECO:0000313" key="7">
    <source>
        <dbReference type="EMBL" id="HIQ72600.1"/>
    </source>
</evidence>
<evidence type="ECO:0000256" key="2">
    <source>
        <dbReference type="ARBA" id="ARBA00022741"/>
    </source>
</evidence>
<name>A0A9D0ZDH7_9FIRM</name>
<dbReference type="InterPro" id="IPR000749">
    <property type="entry name" value="ATP-guanido_PTrfase"/>
</dbReference>
<dbReference type="CDD" id="cd07930">
    <property type="entry name" value="bacterial_phosphagen_kinase"/>
    <property type="match status" value="1"/>
</dbReference>
<comment type="similarity">
    <text evidence="5">Belongs to the ATP:guanido phosphotransferase family.</text>
</comment>
<proteinExistence type="inferred from homology"/>